<organism evidence="4 5">
    <name type="scientific">Alistipes timonensis JC136</name>
    <dbReference type="NCBI Taxonomy" id="1033731"/>
    <lineage>
        <taxon>Bacteria</taxon>
        <taxon>Pseudomonadati</taxon>
        <taxon>Bacteroidota</taxon>
        <taxon>Bacteroidia</taxon>
        <taxon>Bacteroidales</taxon>
        <taxon>Rikenellaceae</taxon>
        <taxon>Alistipes</taxon>
    </lineage>
</organism>
<evidence type="ECO:0000259" key="3">
    <source>
        <dbReference type="Pfam" id="PF05448"/>
    </source>
</evidence>
<proteinExistence type="predicted"/>
<protein>
    <submittedName>
        <fullName evidence="4">Cephalosporin-C deacetylase</fullName>
    </submittedName>
</protein>
<feature type="active site" description="Charge relay system" evidence="1">
    <location>
        <position position="410"/>
    </location>
</feature>
<evidence type="ECO:0000256" key="2">
    <source>
        <dbReference type="SAM" id="SignalP"/>
    </source>
</evidence>
<dbReference type="Proteomes" id="UP000183253">
    <property type="component" value="Unassembled WGS sequence"/>
</dbReference>
<feature type="signal peptide" evidence="2">
    <location>
        <begin position="1"/>
        <end position="19"/>
    </location>
</feature>
<feature type="active site" description="Nucleophile" evidence="1">
    <location>
        <position position="297"/>
    </location>
</feature>
<dbReference type="Gene3D" id="3.40.50.1820">
    <property type="entry name" value="alpha/beta hydrolase"/>
    <property type="match status" value="1"/>
</dbReference>
<dbReference type="GO" id="GO:0052689">
    <property type="term" value="F:carboxylic ester hydrolase activity"/>
    <property type="evidence" value="ECO:0007669"/>
    <property type="project" value="TreeGrafter"/>
</dbReference>
<keyword evidence="5" id="KW-1185">Reference proteome</keyword>
<feature type="chain" id="PRO_5010187149" evidence="2">
    <location>
        <begin position="20"/>
        <end position="432"/>
    </location>
</feature>
<dbReference type="PANTHER" id="PTHR40111">
    <property type="entry name" value="CEPHALOSPORIN-C DEACETYLASE"/>
    <property type="match status" value="1"/>
</dbReference>
<dbReference type="InterPro" id="IPR008391">
    <property type="entry name" value="AXE1_dom"/>
</dbReference>
<name>A0A1H4ETV4_9BACT</name>
<dbReference type="STRING" id="1033731.SAMN05444145_10881"/>
<dbReference type="EMBL" id="FNRI01000008">
    <property type="protein sequence ID" value="SEA88451.1"/>
    <property type="molecule type" value="Genomic_DNA"/>
</dbReference>
<feature type="domain" description="Acetyl xylan esterase" evidence="3">
    <location>
        <begin position="127"/>
        <end position="412"/>
    </location>
</feature>
<evidence type="ECO:0000313" key="4">
    <source>
        <dbReference type="EMBL" id="SEA88451.1"/>
    </source>
</evidence>
<dbReference type="InterPro" id="IPR039069">
    <property type="entry name" value="CE7"/>
</dbReference>
<dbReference type="PANTHER" id="PTHR40111:SF1">
    <property type="entry name" value="CEPHALOSPORIN-C DEACETYLASE"/>
    <property type="match status" value="1"/>
</dbReference>
<evidence type="ECO:0000313" key="5">
    <source>
        <dbReference type="Proteomes" id="UP000183253"/>
    </source>
</evidence>
<sequence length="432" mass="49348">MKRLLLVIGLSLLLHAASAFPKGKISIEITPDRTEDWRYSAGDSVAYDIVVRVDGKPLKNASVKYTFAREKMPAHETHQATLPDGRLRVRTVGMPCPGFLTCRVFLLDEKGAAVANDLAQAAFEPEKLRPMTDMPEDFAAFWERAKAENAEIPMDPRVERAEQWCTDKVDVYYVRLQSFRKDNYVYGYVSVPKSKGPHPAVLYVPGAGVAKTKPSTYMAEKGVITMTLGIHGIPLDMPDENYDILKNGALYNYQFVNLDNRDQYYYKRVFMGCIRAIDYLFTRPEFDGERLMVSGGSQGGGLSIVTTALDPRVKYFVCFYPALCDHMGYLYDRAGGWPHMFDRTRTYFRTAERILNSRYYDAANFARLIRVPGFFSWGYNDLSCPITSMYSAYNVVDAPKELVLELRNGHRRSERQNRLADAWMLRRFFGEK</sequence>
<dbReference type="GO" id="GO:0005976">
    <property type="term" value="P:polysaccharide metabolic process"/>
    <property type="evidence" value="ECO:0007669"/>
    <property type="project" value="TreeGrafter"/>
</dbReference>
<dbReference type="OrthoDB" id="3668964at2"/>
<reference evidence="4 5" key="1">
    <citation type="submission" date="2016-10" db="EMBL/GenBank/DDBJ databases">
        <authorList>
            <person name="de Groot N.N."/>
        </authorList>
    </citation>
    <scope>NUCLEOTIDE SEQUENCE [LARGE SCALE GENOMIC DNA]</scope>
    <source>
        <strain evidence="4 5">DSM 25383</strain>
    </source>
</reference>
<gene>
    <name evidence="4" type="ORF">SAMN05444145_10881</name>
</gene>
<accession>A0A1H4ETV4</accession>
<dbReference type="RefSeq" id="WP_010264882.1">
    <property type="nucleotide sequence ID" value="NZ_CAEG01000015.1"/>
</dbReference>
<dbReference type="SUPFAM" id="SSF53474">
    <property type="entry name" value="alpha/beta-Hydrolases"/>
    <property type="match status" value="1"/>
</dbReference>
<dbReference type="AlphaFoldDB" id="A0A1H4ETV4"/>
<keyword evidence="2" id="KW-0732">Signal</keyword>
<dbReference type="InterPro" id="IPR029058">
    <property type="entry name" value="AB_hydrolase_fold"/>
</dbReference>
<evidence type="ECO:0000256" key="1">
    <source>
        <dbReference type="PIRSR" id="PIRSR639069-1"/>
    </source>
</evidence>
<feature type="active site" description="Charge relay system" evidence="1">
    <location>
        <position position="381"/>
    </location>
</feature>
<dbReference type="Pfam" id="PF05448">
    <property type="entry name" value="AXE1"/>
    <property type="match status" value="1"/>
</dbReference>